<dbReference type="Proteomes" id="UP001610446">
    <property type="component" value="Unassembled WGS sequence"/>
</dbReference>
<gene>
    <name evidence="5" type="ORF">BJY01DRAFT_250090</name>
</gene>
<keyword evidence="6" id="KW-1185">Reference proteome</keyword>
<dbReference type="PROSITE" id="PS50297">
    <property type="entry name" value="ANK_REP_REGION"/>
    <property type="match status" value="7"/>
</dbReference>
<evidence type="ECO:0000256" key="2">
    <source>
        <dbReference type="ARBA" id="ARBA00023043"/>
    </source>
</evidence>
<feature type="repeat" description="ANK" evidence="3">
    <location>
        <begin position="235"/>
        <end position="267"/>
    </location>
</feature>
<feature type="repeat" description="ANK" evidence="3">
    <location>
        <begin position="302"/>
        <end position="334"/>
    </location>
</feature>
<proteinExistence type="predicted"/>
<dbReference type="PANTHER" id="PTHR24198">
    <property type="entry name" value="ANKYRIN REPEAT AND PROTEIN KINASE DOMAIN-CONTAINING PROTEIN"/>
    <property type="match status" value="1"/>
</dbReference>
<protein>
    <submittedName>
        <fullName evidence="5">Ankyrin repeat-containing domain protein</fullName>
    </submittedName>
</protein>
<name>A0ABR4JJU6_9EURO</name>
<feature type="repeat" description="ANK" evidence="3">
    <location>
        <begin position="370"/>
        <end position="402"/>
    </location>
</feature>
<evidence type="ECO:0000259" key="4">
    <source>
        <dbReference type="PROSITE" id="PS50181"/>
    </source>
</evidence>
<accession>A0ABR4JJU6</accession>
<evidence type="ECO:0000313" key="5">
    <source>
        <dbReference type="EMBL" id="KAL2840310.1"/>
    </source>
</evidence>
<reference evidence="5 6" key="1">
    <citation type="submission" date="2024-07" db="EMBL/GenBank/DDBJ databases">
        <title>Section-level genome sequencing and comparative genomics of Aspergillus sections Usti and Cavernicolus.</title>
        <authorList>
            <consortium name="Lawrence Berkeley National Laboratory"/>
            <person name="Nybo J.L."/>
            <person name="Vesth T.C."/>
            <person name="Theobald S."/>
            <person name="Frisvad J.C."/>
            <person name="Larsen T.O."/>
            <person name="Kjaerboelling I."/>
            <person name="Rothschild-Mancinelli K."/>
            <person name="Lyhne E.K."/>
            <person name="Kogle M.E."/>
            <person name="Barry K."/>
            <person name="Clum A."/>
            <person name="Na H."/>
            <person name="Ledsgaard L."/>
            <person name="Lin J."/>
            <person name="Lipzen A."/>
            <person name="Kuo A."/>
            <person name="Riley R."/>
            <person name="Mondo S."/>
            <person name="Labutti K."/>
            <person name="Haridas S."/>
            <person name="Pangalinan J."/>
            <person name="Salamov A.A."/>
            <person name="Simmons B.A."/>
            <person name="Magnuson J.K."/>
            <person name="Chen J."/>
            <person name="Drula E."/>
            <person name="Henrissat B."/>
            <person name="Wiebenga A."/>
            <person name="Lubbers R.J."/>
            <person name="Gomes A.C."/>
            <person name="Makela M.R."/>
            <person name="Stajich J."/>
            <person name="Grigoriev I.V."/>
            <person name="Mortensen U.H."/>
            <person name="De Vries R.P."/>
            <person name="Baker S.E."/>
            <person name="Andersen M.R."/>
        </authorList>
    </citation>
    <scope>NUCLEOTIDE SEQUENCE [LARGE SCALE GENOMIC DNA]</scope>
    <source>
        <strain evidence="5 6">CBS 123904</strain>
    </source>
</reference>
<feature type="repeat" description="ANK" evidence="3">
    <location>
        <begin position="403"/>
        <end position="435"/>
    </location>
</feature>
<sequence length="475" mass="51110">MSRIPPPTLAAFPSEILFIIAQYLNVTALNSLLRSCQRFYCLFDSVLYDQGRRYINVPDSGTPLIWAVKHNQTKVLKRLLKGGADWPSDNKNGTTALHEAILRDNYEALEVLLAAGAELLVQDCDGNIALQVAARGGKDQAARLLISEHLKRQAWTEFEPPWQCALSDAIRTQRESIVALLLDERTTIASAPRDAIQATVHPLLHSIATWHGHCGILQLLCDHGADPTRSRGGPGSATLLHPTAQNGHVEAMRLALRYGADLTARDTLGQTALHIAAACGHPAAMDVLFEEGGVPVDIHASGSMTPLMSAAIGGQERAAELLLDRGADARARNDTGFNALDLAIPHYPPLRLIELLLNSGTEVCPLAKEVRMTALHWAARTGQAAVLDLLARAGAPVDRVDQRGRTALHLAVREVHARAVDVLLAAGADPNALDETDCSPLDHARLAGSEEIVERLIGAGAVVKKLDLKQMLGSM</sequence>
<feature type="repeat" description="ANK" evidence="3">
    <location>
        <begin position="59"/>
        <end position="91"/>
    </location>
</feature>
<feature type="repeat" description="ANK" evidence="3">
    <location>
        <begin position="92"/>
        <end position="124"/>
    </location>
</feature>
<dbReference type="PROSITE" id="PS50181">
    <property type="entry name" value="FBOX"/>
    <property type="match status" value="1"/>
</dbReference>
<dbReference type="SMART" id="SM00248">
    <property type="entry name" value="ANK"/>
    <property type="match status" value="10"/>
</dbReference>
<dbReference type="Gene3D" id="1.25.40.20">
    <property type="entry name" value="Ankyrin repeat-containing domain"/>
    <property type="match status" value="4"/>
</dbReference>
<dbReference type="PANTHER" id="PTHR24198:SF165">
    <property type="entry name" value="ANKYRIN REPEAT-CONTAINING PROTEIN-RELATED"/>
    <property type="match status" value="1"/>
</dbReference>
<keyword evidence="1" id="KW-0677">Repeat</keyword>
<dbReference type="Pfam" id="PF12796">
    <property type="entry name" value="Ank_2"/>
    <property type="match status" value="3"/>
</dbReference>
<evidence type="ECO:0000313" key="6">
    <source>
        <dbReference type="Proteomes" id="UP001610446"/>
    </source>
</evidence>
<evidence type="ECO:0000256" key="1">
    <source>
        <dbReference type="ARBA" id="ARBA00022737"/>
    </source>
</evidence>
<dbReference type="PROSITE" id="PS50088">
    <property type="entry name" value="ANK_REPEAT"/>
    <property type="match status" value="7"/>
</dbReference>
<dbReference type="PRINTS" id="PR01415">
    <property type="entry name" value="ANKYRIN"/>
</dbReference>
<dbReference type="InterPro" id="IPR002110">
    <property type="entry name" value="Ankyrin_rpt"/>
</dbReference>
<keyword evidence="2 3" id="KW-0040">ANK repeat</keyword>
<feature type="domain" description="F-box" evidence="4">
    <location>
        <begin position="6"/>
        <end position="57"/>
    </location>
</feature>
<dbReference type="Pfam" id="PF00023">
    <property type="entry name" value="Ank"/>
    <property type="match status" value="1"/>
</dbReference>
<dbReference type="CDD" id="cd09917">
    <property type="entry name" value="F-box_SF"/>
    <property type="match status" value="1"/>
</dbReference>
<dbReference type="InterPro" id="IPR036770">
    <property type="entry name" value="Ankyrin_rpt-contain_sf"/>
</dbReference>
<evidence type="ECO:0000256" key="3">
    <source>
        <dbReference type="PROSITE-ProRule" id="PRU00023"/>
    </source>
</evidence>
<feature type="repeat" description="ANK" evidence="3">
    <location>
        <begin position="268"/>
        <end position="292"/>
    </location>
</feature>
<dbReference type="EMBL" id="JBFXLU010000122">
    <property type="protein sequence ID" value="KAL2840310.1"/>
    <property type="molecule type" value="Genomic_DNA"/>
</dbReference>
<comment type="caution">
    <text evidence="5">The sequence shown here is derived from an EMBL/GenBank/DDBJ whole genome shotgun (WGS) entry which is preliminary data.</text>
</comment>
<dbReference type="SUPFAM" id="SSF48403">
    <property type="entry name" value="Ankyrin repeat"/>
    <property type="match status" value="2"/>
</dbReference>
<dbReference type="InterPro" id="IPR001810">
    <property type="entry name" value="F-box_dom"/>
</dbReference>
<organism evidence="5 6">
    <name type="scientific">Aspergillus pseudoustus</name>
    <dbReference type="NCBI Taxonomy" id="1810923"/>
    <lineage>
        <taxon>Eukaryota</taxon>
        <taxon>Fungi</taxon>
        <taxon>Dikarya</taxon>
        <taxon>Ascomycota</taxon>
        <taxon>Pezizomycotina</taxon>
        <taxon>Eurotiomycetes</taxon>
        <taxon>Eurotiomycetidae</taxon>
        <taxon>Eurotiales</taxon>
        <taxon>Aspergillaceae</taxon>
        <taxon>Aspergillus</taxon>
        <taxon>Aspergillus subgen. Nidulantes</taxon>
    </lineage>
</organism>